<dbReference type="Proteomes" id="UP001057452">
    <property type="component" value="Chromosome 3"/>
</dbReference>
<dbReference type="EMBL" id="CM043787">
    <property type="protein sequence ID" value="KAI4830965.1"/>
    <property type="molecule type" value="Genomic_DNA"/>
</dbReference>
<gene>
    <name evidence="1" type="ORF">KUCAC02_002566</name>
</gene>
<evidence type="ECO:0000313" key="1">
    <source>
        <dbReference type="EMBL" id="KAI4830965.1"/>
    </source>
</evidence>
<sequence length="105" mass="11537">HSLPELRNQRRALNPEPSLVLASVMGPGDVIVTKRPGELKYDRPKPLLVKPIDPHSHTATPKTKPVSSPLPLSPRVRDKAECSAMFIPSGVSALWIRKIYVLLSA</sequence>
<name>A0ACB9XTW8_CHAAC</name>
<protein>
    <submittedName>
        <fullName evidence="1">Uncharacterized protein</fullName>
    </submittedName>
</protein>
<proteinExistence type="predicted"/>
<keyword evidence="2" id="KW-1185">Reference proteome</keyword>
<reference evidence="1" key="1">
    <citation type="submission" date="2022-05" db="EMBL/GenBank/DDBJ databases">
        <title>Chromosome-level genome of Chaenocephalus aceratus.</title>
        <authorList>
            <person name="Park H."/>
        </authorList>
    </citation>
    <scope>NUCLEOTIDE SEQUENCE</scope>
    <source>
        <strain evidence="1">KU_202001</strain>
    </source>
</reference>
<evidence type="ECO:0000313" key="2">
    <source>
        <dbReference type="Proteomes" id="UP001057452"/>
    </source>
</evidence>
<comment type="caution">
    <text evidence="1">The sequence shown here is derived from an EMBL/GenBank/DDBJ whole genome shotgun (WGS) entry which is preliminary data.</text>
</comment>
<feature type="non-terminal residue" evidence="1">
    <location>
        <position position="1"/>
    </location>
</feature>
<organism evidence="1 2">
    <name type="scientific">Chaenocephalus aceratus</name>
    <name type="common">Blackfin icefish</name>
    <name type="synonym">Chaenichthys aceratus</name>
    <dbReference type="NCBI Taxonomy" id="36190"/>
    <lineage>
        <taxon>Eukaryota</taxon>
        <taxon>Metazoa</taxon>
        <taxon>Chordata</taxon>
        <taxon>Craniata</taxon>
        <taxon>Vertebrata</taxon>
        <taxon>Euteleostomi</taxon>
        <taxon>Actinopterygii</taxon>
        <taxon>Neopterygii</taxon>
        <taxon>Teleostei</taxon>
        <taxon>Neoteleostei</taxon>
        <taxon>Acanthomorphata</taxon>
        <taxon>Eupercaria</taxon>
        <taxon>Perciformes</taxon>
        <taxon>Notothenioidei</taxon>
        <taxon>Channichthyidae</taxon>
        <taxon>Chaenocephalus</taxon>
    </lineage>
</organism>
<accession>A0ACB9XTW8</accession>